<evidence type="ECO:0000313" key="3">
    <source>
        <dbReference type="Proteomes" id="UP000326396"/>
    </source>
</evidence>
<dbReference type="Proteomes" id="UP000326396">
    <property type="component" value="Linkage Group LG5"/>
</dbReference>
<gene>
    <name evidence="2" type="ORF">E3N88_31394</name>
</gene>
<organism evidence="2 3">
    <name type="scientific">Mikania micrantha</name>
    <name type="common">bitter vine</name>
    <dbReference type="NCBI Taxonomy" id="192012"/>
    <lineage>
        <taxon>Eukaryota</taxon>
        <taxon>Viridiplantae</taxon>
        <taxon>Streptophyta</taxon>
        <taxon>Embryophyta</taxon>
        <taxon>Tracheophyta</taxon>
        <taxon>Spermatophyta</taxon>
        <taxon>Magnoliopsida</taxon>
        <taxon>eudicotyledons</taxon>
        <taxon>Gunneridae</taxon>
        <taxon>Pentapetalae</taxon>
        <taxon>asterids</taxon>
        <taxon>campanulids</taxon>
        <taxon>Asterales</taxon>
        <taxon>Asteraceae</taxon>
        <taxon>Asteroideae</taxon>
        <taxon>Heliantheae alliance</taxon>
        <taxon>Eupatorieae</taxon>
        <taxon>Mikania</taxon>
    </lineage>
</organism>
<accession>A0A5N6MPG6</accession>
<dbReference type="EMBL" id="SZYD01000015">
    <property type="protein sequence ID" value="KAD3642170.1"/>
    <property type="molecule type" value="Genomic_DNA"/>
</dbReference>
<sequence length="136" mass="15023">MGGYVTHIARRLGVFGADVEATMTARYRPERVLQQQPPHKPQHHREVRASPTGVPLQPPPRGHRLVFRDPVLRDQSRRLYRLEDLAAWQSEVVIAVATHLGVQIPPLPQPRQYPDNAGASDDARGGDDARGCGGDA</sequence>
<reference evidence="2 3" key="1">
    <citation type="submission" date="2019-05" db="EMBL/GenBank/DDBJ databases">
        <title>Mikania micrantha, genome provides insights into the molecular mechanism of rapid growth.</title>
        <authorList>
            <person name="Liu B."/>
        </authorList>
    </citation>
    <scope>NUCLEOTIDE SEQUENCE [LARGE SCALE GENOMIC DNA]</scope>
    <source>
        <strain evidence="2">NLD-2019</strain>
        <tissue evidence="2">Leaf</tissue>
    </source>
</reference>
<name>A0A5N6MPG6_9ASTR</name>
<dbReference type="AlphaFoldDB" id="A0A5N6MPG6"/>
<proteinExistence type="predicted"/>
<comment type="caution">
    <text evidence="2">The sequence shown here is derived from an EMBL/GenBank/DDBJ whole genome shotgun (WGS) entry which is preliminary data.</text>
</comment>
<evidence type="ECO:0000256" key="1">
    <source>
        <dbReference type="SAM" id="MobiDB-lite"/>
    </source>
</evidence>
<feature type="compositionally biased region" description="Basic and acidic residues" evidence="1">
    <location>
        <begin position="121"/>
        <end position="130"/>
    </location>
</feature>
<protein>
    <submittedName>
        <fullName evidence="2">Uncharacterized protein</fullName>
    </submittedName>
</protein>
<keyword evidence="3" id="KW-1185">Reference proteome</keyword>
<feature type="region of interest" description="Disordered" evidence="1">
    <location>
        <begin position="32"/>
        <end position="66"/>
    </location>
</feature>
<evidence type="ECO:0000313" key="2">
    <source>
        <dbReference type="EMBL" id="KAD3642170.1"/>
    </source>
</evidence>
<feature type="region of interest" description="Disordered" evidence="1">
    <location>
        <begin position="104"/>
        <end position="136"/>
    </location>
</feature>